<feature type="region of interest" description="Disordered" evidence="1">
    <location>
        <begin position="465"/>
        <end position="505"/>
    </location>
</feature>
<sequence length="1271" mass="138012">MPPRRKPAAKGKAAVTTQETQPYEQPTTRRTTRAAARAITASQVEAAAPAAQATTSETTTTSAQPGPSTTKPARKPRGRAAASARPPTPPPAEEPTEAPIEEQAEEQVEERVEEQVEEQVEEPVVTTGPVRRSKRTRGQAQLSEPVSAPAPKRSTRSKKATATNVATTTVTTTIEVAIPVASSSKATASTTKDTPPSPPQVPEVPAPTRRTRSRAAATITESVAESSTSRSTRSKRSIAAVDEDEATAVKQPRAKRGRRHVSPEPEPKPEPEQQPEAAIQEPVVEEPIQEPVTEELIEKPVIEEPVAQEPVIEQPVAEELVAEEPVIEEPVGKEPITEEPVEKPITEEPVEELVEEPIEKLNEELVADEPVAEDSSTTEELAIEEPVTEDPATEEPAAKESEAAQELVIKEQTIEEQTIEEQIIEEQTVEEEAIEEQTFEEQAIESQAIEPAILEELSVEIPVEQSAAGEEPVDEEPALEEQVVTEEPAQEVAAEELAQEEPAATIEAATIDYFASNEGEEDDVKDVNATEASQQLLQEMEFCAPDAIVVTEDAAYEQEETFEQEANDVEMMDVDPTLLMEDETNQTPEKQLGVGIGPEAMTPPSALNPMSEAAVNAGHTGMTDAPGSPEYATPMKEPEAPPRTPARVMDSPIGPMTATPRWQFMRHVPTVSSPLKRPPLTYSPGEATPPRRMRVSENGIVSGSADPSPLRTDELNTSDFDTPANSPGPLTPRRVTTPVPRKRGRSRSVRRESSPLKNAVDFSVQDGGEGSAGEGETLDHGRVLSPLPWISDYDPNQDISELREEEVPEAQVTGPIGELLQAAPPPVDDSDIPMSSPMATPVVVRRILQRIPAPAEQLLPAAEAENVAPEPPLQPAATRPFEAKRQRVGVRHSTGTLSAPREHAEKSARRSTMSGPIDATALPTGNIKHPRAAEARHHYLGPPPVVSADDYQSQFKSSVLGATSPTEETPGPVVMEDVRGEDAASAPASSPRQDAAPAAMPSSATPAEASTDQDAPGEYVFPNEEPPRFQFGRSYGLFISDESESGSDNGDKTASVQPPPPPLPSRSLEAADRPPVRSSPRRDRKPREPEPEKKTSRIPLLKSAAESKSSGSPFRSRLNRVTQTTNLPDRELSKLTARNTTRNGVYKKVNFERKVVRLQGQRPPSPTRETQTAAAEMSRSRRKKVFEETGVALGPGDEVDYVPPESSADAKRVRWHELLECRLDEKEKARFRTKKGILAPERVRTEESGVNQVTIQKFLYDGEKDIFEEED</sequence>
<feature type="region of interest" description="Disordered" evidence="1">
    <location>
        <begin position="1159"/>
        <end position="1182"/>
    </location>
</feature>
<feature type="region of interest" description="Disordered" evidence="1">
    <location>
        <begin position="804"/>
        <end position="836"/>
    </location>
</feature>
<feature type="compositionally biased region" description="Basic and acidic residues" evidence="1">
    <location>
        <begin position="1085"/>
        <end position="1095"/>
    </location>
</feature>
<feature type="compositionally biased region" description="Basic and acidic residues" evidence="1">
    <location>
        <begin position="261"/>
        <end position="271"/>
    </location>
</feature>
<feature type="compositionally biased region" description="Low complexity" evidence="1">
    <location>
        <begin position="995"/>
        <end position="1010"/>
    </location>
</feature>
<keyword evidence="3" id="KW-1185">Reference proteome</keyword>
<feature type="compositionally biased region" description="Pro residues" evidence="1">
    <location>
        <begin position="195"/>
        <end position="205"/>
    </location>
</feature>
<feature type="compositionally biased region" description="Acidic residues" evidence="1">
    <location>
        <begin position="381"/>
        <end position="393"/>
    </location>
</feature>
<accession>A0AAV9UPY7</accession>
<comment type="caution">
    <text evidence="2">The sequence shown here is derived from an EMBL/GenBank/DDBJ whole genome shotgun (WGS) entry which is preliminary data.</text>
</comment>
<feature type="compositionally biased region" description="Polar residues" evidence="1">
    <location>
        <begin position="1106"/>
        <end position="1127"/>
    </location>
</feature>
<feature type="compositionally biased region" description="Low complexity" evidence="1">
    <location>
        <begin position="480"/>
        <end position="492"/>
    </location>
</feature>
<feature type="region of interest" description="Disordered" evidence="1">
    <location>
        <begin position="1"/>
        <end position="287"/>
    </location>
</feature>
<evidence type="ECO:0000313" key="3">
    <source>
        <dbReference type="Proteomes" id="UP001375240"/>
    </source>
</evidence>
<evidence type="ECO:0000256" key="1">
    <source>
        <dbReference type="SAM" id="MobiDB-lite"/>
    </source>
</evidence>
<dbReference type="Proteomes" id="UP001375240">
    <property type="component" value="Unassembled WGS sequence"/>
</dbReference>
<feature type="region of interest" description="Disordered" evidence="1">
    <location>
        <begin position="316"/>
        <end position="404"/>
    </location>
</feature>
<evidence type="ECO:0000313" key="2">
    <source>
        <dbReference type="EMBL" id="KAK6344159.1"/>
    </source>
</evidence>
<feature type="compositionally biased region" description="Polar residues" evidence="1">
    <location>
        <begin position="950"/>
        <end position="967"/>
    </location>
</feature>
<feature type="region of interest" description="Disordered" evidence="1">
    <location>
        <begin position="862"/>
        <end position="1146"/>
    </location>
</feature>
<proteinExistence type="predicted"/>
<dbReference type="EMBL" id="JAVHNQ010000006">
    <property type="protein sequence ID" value="KAK6344159.1"/>
    <property type="molecule type" value="Genomic_DNA"/>
</dbReference>
<reference evidence="2 3" key="1">
    <citation type="submission" date="2019-10" db="EMBL/GenBank/DDBJ databases">
        <authorList>
            <person name="Palmer J.M."/>
        </authorList>
    </citation>
    <scope>NUCLEOTIDE SEQUENCE [LARGE SCALE GENOMIC DNA]</scope>
    <source>
        <strain evidence="2 3">TWF696</strain>
    </source>
</reference>
<feature type="compositionally biased region" description="Acidic residues" evidence="1">
    <location>
        <begin position="94"/>
        <end position="108"/>
    </location>
</feature>
<feature type="compositionally biased region" description="Low complexity" evidence="1">
    <location>
        <begin position="10"/>
        <end position="65"/>
    </location>
</feature>
<gene>
    <name evidence="2" type="ORF">TWF696_007801</name>
</gene>
<feature type="compositionally biased region" description="Low complexity" evidence="1">
    <location>
        <begin position="214"/>
        <end position="231"/>
    </location>
</feature>
<dbReference type="AlphaFoldDB" id="A0AAV9UPY7"/>
<protein>
    <submittedName>
        <fullName evidence="2">Uncharacterized protein</fullName>
    </submittedName>
</protein>
<feature type="compositionally biased region" description="Low complexity" evidence="1">
    <location>
        <begin position="160"/>
        <end position="194"/>
    </location>
</feature>
<feature type="compositionally biased region" description="Basic and acidic residues" evidence="1">
    <location>
        <begin position="330"/>
        <end position="346"/>
    </location>
</feature>
<organism evidence="2 3">
    <name type="scientific">Orbilia brochopaga</name>
    <dbReference type="NCBI Taxonomy" id="3140254"/>
    <lineage>
        <taxon>Eukaryota</taxon>
        <taxon>Fungi</taxon>
        <taxon>Dikarya</taxon>
        <taxon>Ascomycota</taxon>
        <taxon>Pezizomycotina</taxon>
        <taxon>Orbiliomycetes</taxon>
        <taxon>Orbiliales</taxon>
        <taxon>Orbiliaceae</taxon>
        <taxon>Orbilia</taxon>
    </lineage>
</organism>
<feature type="compositionally biased region" description="Polar residues" evidence="1">
    <location>
        <begin position="715"/>
        <end position="725"/>
    </location>
</feature>
<feature type="compositionally biased region" description="Low complexity" evidence="1">
    <location>
        <begin position="727"/>
        <end position="739"/>
    </location>
</feature>
<feature type="region of interest" description="Disordered" evidence="1">
    <location>
        <begin position="587"/>
        <end position="791"/>
    </location>
</feature>
<name>A0AAV9UPY7_9PEZI</name>